<dbReference type="AlphaFoldDB" id="A0A6C0BL99"/>
<accession>A0A6C0BL99</accession>
<sequence length="280" mass="31859">MTIASYIALLEAITSNVRPAQGSWLGSFVRIDYDPKLDMSNNRLELSDVPHDRLGPLMRLGYPVAMVNESGRYVIYLRDNSHIMVAAQLLIVNTRTMFRDNVSSGRLYYNGCNGLINSVIVPRLIDCDAVGCGILEESMDELTGIINQSSPEMTLYECICRYPDSVKDIARILDYKHTDHYVEDLLNILDGINITHEGGEQLQQMIEIEYNSYLGRLRFFNIQKEDITEQVAECAKKLDLKSLEVKKIEGAQAVSCDYVDIIRDMRVEIFKRGVTQVFKQ</sequence>
<reference evidence="1" key="1">
    <citation type="journal article" date="2020" name="Nature">
        <title>Giant virus diversity and host interactions through global metagenomics.</title>
        <authorList>
            <person name="Schulz F."/>
            <person name="Roux S."/>
            <person name="Paez-Espino D."/>
            <person name="Jungbluth S."/>
            <person name="Walsh D.A."/>
            <person name="Denef V.J."/>
            <person name="McMahon K.D."/>
            <person name="Konstantinidis K.T."/>
            <person name="Eloe-Fadrosh E.A."/>
            <person name="Kyrpides N.C."/>
            <person name="Woyke T."/>
        </authorList>
    </citation>
    <scope>NUCLEOTIDE SEQUENCE</scope>
    <source>
        <strain evidence="1">GVMAG-M-3300017651-5</strain>
    </source>
</reference>
<proteinExistence type="predicted"/>
<evidence type="ECO:0000313" key="1">
    <source>
        <dbReference type="EMBL" id="QHS92802.1"/>
    </source>
</evidence>
<protein>
    <submittedName>
        <fullName evidence="1">Uncharacterized protein</fullName>
    </submittedName>
</protein>
<organism evidence="1">
    <name type="scientific">viral metagenome</name>
    <dbReference type="NCBI Taxonomy" id="1070528"/>
    <lineage>
        <taxon>unclassified sequences</taxon>
        <taxon>metagenomes</taxon>
        <taxon>organismal metagenomes</taxon>
    </lineage>
</organism>
<dbReference type="EMBL" id="MN739192">
    <property type="protein sequence ID" value="QHS92802.1"/>
    <property type="molecule type" value="Genomic_DNA"/>
</dbReference>
<name>A0A6C0BL99_9ZZZZ</name>